<feature type="chain" id="PRO_5035214454" evidence="1">
    <location>
        <begin position="26"/>
        <end position="141"/>
    </location>
</feature>
<evidence type="ECO:0000259" key="2">
    <source>
        <dbReference type="PROSITE" id="PS50206"/>
    </source>
</evidence>
<dbReference type="InterPro" id="IPR036873">
    <property type="entry name" value="Rhodanese-like_dom_sf"/>
</dbReference>
<dbReference type="EMBL" id="BMZH01000025">
    <property type="protein sequence ID" value="GHB05353.1"/>
    <property type="molecule type" value="Genomic_DNA"/>
</dbReference>
<dbReference type="Gene3D" id="3.40.250.10">
    <property type="entry name" value="Rhodanese-like domain"/>
    <property type="match status" value="1"/>
</dbReference>
<feature type="domain" description="Rhodanese" evidence="2">
    <location>
        <begin position="51"/>
        <end position="140"/>
    </location>
</feature>
<dbReference type="InterPro" id="IPR001763">
    <property type="entry name" value="Rhodanese-like_dom"/>
</dbReference>
<dbReference type="CDD" id="cd00158">
    <property type="entry name" value="RHOD"/>
    <property type="match status" value="1"/>
</dbReference>
<dbReference type="AlphaFoldDB" id="A0A8J3CUG2"/>
<dbReference type="RefSeq" id="WP_189499681.1">
    <property type="nucleotide sequence ID" value="NZ_BMZH01000025.1"/>
</dbReference>
<organism evidence="3 4">
    <name type="scientific">Algimonas arctica</name>
    <dbReference type="NCBI Taxonomy" id="1479486"/>
    <lineage>
        <taxon>Bacteria</taxon>
        <taxon>Pseudomonadati</taxon>
        <taxon>Pseudomonadota</taxon>
        <taxon>Alphaproteobacteria</taxon>
        <taxon>Maricaulales</taxon>
        <taxon>Robiginitomaculaceae</taxon>
        <taxon>Algimonas</taxon>
    </lineage>
</organism>
<dbReference type="PROSITE" id="PS00380">
    <property type="entry name" value="RHODANESE_1"/>
    <property type="match status" value="1"/>
</dbReference>
<protein>
    <submittedName>
        <fullName evidence="3">Rhodanese-like domain-containing protein</fullName>
    </submittedName>
</protein>
<dbReference type="PROSITE" id="PS50206">
    <property type="entry name" value="RHODANESE_3"/>
    <property type="match status" value="1"/>
</dbReference>
<keyword evidence="1" id="KW-0732">Signal</keyword>
<gene>
    <name evidence="3" type="ORF">GCM10009069_29770</name>
</gene>
<comment type="caution">
    <text evidence="3">The sequence shown here is derived from an EMBL/GenBank/DDBJ whole genome shotgun (WGS) entry which is preliminary data.</text>
</comment>
<dbReference type="SUPFAM" id="SSF52821">
    <property type="entry name" value="Rhodanese/Cell cycle control phosphatase"/>
    <property type="match status" value="1"/>
</dbReference>
<dbReference type="Pfam" id="PF00581">
    <property type="entry name" value="Rhodanese"/>
    <property type="match status" value="1"/>
</dbReference>
<accession>A0A8J3CUG2</accession>
<feature type="signal peptide" evidence="1">
    <location>
        <begin position="1"/>
        <end position="25"/>
    </location>
</feature>
<dbReference type="InterPro" id="IPR001307">
    <property type="entry name" value="Thiosulphate_STrfase_CS"/>
</dbReference>
<evidence type="ECO:0000256" key="1">
    <source>
        <dbReference type="SAM" id="SignalP"/>
    </source>
</evidence>
<reference evidence="3" key="1">
    <citation type="journal article" date="2014" name="Int. J. Syst. Evol. Microbiol.">
        <title>Complete genome sequence of Corynebacterium casei LMG S-19264T (=DSM 44701T), isolated from a smear-ripened cheese.</title>
        <authorList>
            <consortium name="US DOE Joint Genome Institute (JGI-PGF)"/>
            <person name="Walter F."/>
            <person name="Albersmeier A."/>
            <person name="Kalinowski J."/>
            <person name="Ruckert C."/>
        </authorList>
    </citation>
    <scope>NUCLEOTIDE SEQUENCE</scope>
    <source>
        <strain evidence="3">KCTC 32513</strain>
    </source>
</reference>
<dbReference type="PANTHER" id="PTHR43031:SF16">
    <property type="entry name" value="OXIDOREDUCTASE"/>
    <property type="match status" value="1"/>
</dbReference>
<dbReference type="PANTHER" id="PTHR43031">
    <property type="entry name" value="FAD-DEPENDENT OXIDOREDUCTASE"/>
    <property type="match status" value="1"/>
</dbReference>
<name>A0A8J3CUG2_9PROT</name>
<keyword evidence="4" id="KW-1185">Reference proteome</keyword>
<dbReference type="SMART" id="SM00450">
    <property type="entry name" value="RHOD"/>
    <property type="match status" value="1"/>
</dbReference>
<proteinExistence type="predicted"/>
<sequence length="141" mass="15385">MRRTIIIIASLFAAACATQSGSLMTAEEVVASAQDGVTFVQNEYVESRMDQNPDLLLLDVRTEAEFKAGHIPGAQWVPRGKVEFHLAQSVRDADAEIIVYCRTGSRAALVKKALDSQGYKNVSAHRGFETWSEAGKSVVVE</sequence>
<evidence type="ECO:0000313" key="3">
    <source>
        <dbReference type="EMBL" id="GHB05353.1"/>
    </source>
</evidence>
<dbReference type="InterPro" id="IPR050229">
    <property type="entry name" value="GlpE_sulfurtransferase"/>
</dbReference>
<dbReference type="Proteomes" id="UP000634004">
    <property type="component" value="Unassembled WGS sequence"/>
</dbReference>
<dbReference type="PROSITE" id="PS51257">
    <property type="entry name" value="PROKAR_LIPOPROTEIN"/>
    <property type="match status" value="1"/>
</dbReference>
<dbReference type="GO" id="GO:0004792">
    <property type="term" value="F:thiosulfate-cyanide sulfurtransferase activity"/>
    <property type="evidence" value="ECO:0007669"/>
    <property type="project" value="InterPro"/>
</dbReference>
<evidence type="ECO:0000313" key="4">
    <source>
        <dbReference type="Proteomes" id="UP000634004"/>
    </source>
</evidence>
<reference evidence="3" key="2">
    <citation type="submission" date="2020-09" db="EMBL/GenBank/DDBJ databases">
        <authorList>
            <person name="Sun Q."/>
            <person name="Kim S."/>
        </authorList>
    </citation>
    <scope>NUCLEOTIDE SEQUENCE</scope>
    <source>
        <strain evidence="3">KCTC 32513</strain>
    </source>
</reference>